<accession>A0ABD1KUP8</accession>
<dbReference type="InterPro" id="IPR021625">
    <property type="entry name" value="PI31_Prot_N"/>
</dbReference>
<keyword evidence="4" id="KW-1185">Reference proteome</keyword>
<protein>
    <recommendedName>
        <fullName evidence="2">F-box domain-containing protein</fullName>
    </recommendedName>
</protein>
<feature type="domain" description="F-box" evidence="2">
    <location>
        <begin position="319"/>
        <end position="365"/>
    </location>
</feature>
<dbReference type="CDD" id="cd22087">
    <property type="entry name" value="F-box_FBXO7"/>
    <property type="match status" value="1"/>
</dbReference>
<dbReference type="Gene3D" id="3.40.1000.30">
    <property type="match status" value="1"/>
</dbReference>
<evidence type="ECO:0000259" key="2">
    <source>
        <dbReference type="PROSITE" id="PS50181"/>
    </source>
</evidence>
<dbReference type="Pfam" id="PF12937">
    <property type="entry name" value="F-box-like"/>
    <property type="match status" value="1"/>
</dbReference>
<dbReference type="AlphaFoldDB" id="A0ABD1KUP8"/>
<comment type="caution">
    <text evidence="3">The sequence shown here is derived from an EMBL/GenBank/DDBJ whole genome shotgun (WGS) entry which is preliminary data.</text>
</comment>
<evidence type="ECO:0000313" key="3">
    <source>
        <dbReference type="EMBL" id="KAL2102882.1"/>
    </source>
</evidence>
<dbReference type="InterPro" id="IPR036047">
    <property type="entry name" value="F-box-like_dom_sf"/>
</dbReference>
<dbReference type="InterPro" id="IPR047118">
    <property type="entry name" value="Fbxo7"/>
</dbReference>
<dbReference type="PROSITE" id="PS50181">
    <property type="entry name" value="FBOX"/>
    <property type="match status" value="1"/>
</dbReference>
<dbReference type="Pfam" id="PF11566">
    <property type="entry name" value="PI31_Prot_N"/>
    <property type="match status" value="1"/>
</dbReference>
<dbReference type="InterPro" id="IPR029071">
    <property type="entry name" value="Ubiquitin-like_domsf"/>
</dbReference>
<reference evidence="3 4" key="1">
    <citation type="submission" date="2024-09" db="EMBL/GenBank/DDBJ databases">
        <title>A chromosome-level genome assembly of Gray's grenadier anchovy, Coilia grayii.</title>
        <authorList>
            <person name="Fu Z."/>
        </authorList>
    </citation>
    <scope>NUCLEOTIDE SEQUENCE [LARGE SCALE GENOMIC DNA]</scope>
    <source>
        <strain evidence="3">G4</strain>
        <tissue evidence="3">Muscle</tissue>
    </source>
</reference>
<dbReference type="EMBL" id="JBHFQA010000002">
    <property type="protein sequence ID" value="KAL2102882.1"/>
    <property type="molecule type" value="Genomic_DNA"/>
</dbReference>
<evidence type="ECO:0000313" key="4">
    <source>
        <dbReference type="Proteomes" id="UP001591681"/>
    </source>
</evidence>
<dbReference type="PANTHER" id="PTHR15537">
    <property type="entry name" value="F-BOX ONLY PROTEIN 7"/>
    <property type="match status" value="1"/>
</dbReference>
<dbReference type="Gene3D" id="1.20.1280.50">
    <property type="match status" value="1"/>
</dbReference>
<feature type="region of interest" description="Disordered" evidence="1">
    <location>
        <begin position="83"/>
        <end position="135"/>
    </location>
</feature>
<dbReference type="InterPro" id="IPR001810">
    <property type="entry name" value="F-box_dom"/>
</dbReference>
<dbReference type="SUPFAM" id="SSF81383">
    <property type="entry name" value="F-box domain"/>
    <property type="match status" value="1"/>
</dbReference>
<dbReference type="SUPFAM" id="SSF54236">
    <property type="entry name" value="Ubiquitin-like"/>
    <property type="match status" value="1"/>
</dbReference>
<evidence type="ECO:0000256" key="1">
    <source>
        <dbReference type="SAM" id="MobiDB-lite"/>
    </source>
</evidence>
<sequence length="493" mass="53941">MKLRIRVCKQTNRLELQGDGATLTELLVQIKEIILPACGISPDTEFGLSLNGKEPLSDTGQTLSACGIVSGDLICVVLPQSCSATPSPPTPSQVSTSSSKGSDRMQEPSASTSTSKPPQPSAEAEPSTGHSSSSNLDTEAVFEMDEEALSGPFIPDPMLCSEAEEGKVPHSLELLHHSAQSCSSNDCLMVALHLIMLESGFIPQGSEGRSGEMPTGWRVAVGMYRLQYTHPLCEKSLAVIVSVPMGAMLVVNATLKMNDTVDNARKLDLKTSSFVTEHWAGENAAAAYKDLKKLSHIFKDQIVYPLMASARQAMGLPVLFGLPVLPLEMQLRILRLLDVASVVALSAVSRDLSSVTEDPSLWRHLFHRDFRAWSSQPSEHRDTEWKELYKKKYKHRKEVMMRHKLSPHPCQMPHIYPFRPLFIPPLPSPLLPPGIIGGEYDQRPGLPPGILPRPRFDPIGPLPGHNPGFVAPMGRRSMRPAGNRPADIRRGLI</sequence>
<feature type="region of interest" description="Disordered" evidence="1">
    <location>
        <begin position="469"/>
        <end position="493"/>
    </location>
</feature>
<dbReference type="PANTHER" id="PTHR15537:SF2">
    <property type="entry name" value="F-BOX ONLY PROTEIN 7"/>
    <property type="match status" value="1"/>
</dbReference>
<organism evidence="3 4">
    <name type="scientific">Coilia grayii</name>
    <name type="common">Gray's grenadier anchovy</name>
    <dbReference type="NCBI Taxonomy" id="363190"/>
    <lineage>
        <taxon>Eukaryota</taxon>
        <taxon>Metazoa</taxon>
        <taxon>Chordata</taxon>
        <taxon>Craniata</taxon>
        <taxon>Vertebrata</taxon>
        <taxon>Euteleostomi</taxon>
        <taxon>Actinopterygii</taxon>
        <taxon>Neopterygii</taxon>
        <taxon>Teleostei</taxon>
        <taxon>Clupei</taxon>
        <taxon>Clupeiformes</taxon>
        <taxon>Clupeoidei</taxon>
        <taxon>Engraulidae</taxon>
        <taxon>Coilinae</taxon>
        <taxon>Coilia</taxon>
    </lineage>
</organism>
<dbReference type="Proteomes" id="UP001591681">
    <property type="component" value="Unassembled WGS sequence"/>
</dbReference>
<gene>
    <name evidence="3" type="ORF">ACEWY4_002050</name>
</gene>
<name>A0ABD1KUP8_9TELE</name>
<proteinExistence type="predicted"/>